<evidence type="ECO:0000256" key="7">
    <source>
        <dbReference type="ARBA" id="ARBA00022763"/>
    </source>
</evidence>
<evidence type="ECO:0000256" key="1">
    <source>
        <dbReference type="ARBA" id="ARBA00001400"/>
    </source>
</evidence>
<dbReference type="InterPro" id="IPR005122">
    <property type="entry name" value="Uracil-DNA_glycosylase-like"/>
</dbReference>
<dbReference type="Pfam" id="PF03167">
    <property type="entry name" value="UDG"/>
    <property type="match status" value="1"/>
</dbReference>
<evidence type="ECO:0000313" key="15">
    <source>
        <dbReference type="Proteomes" id="UP001151081"/>
    </source>
</evidence>
<gene>
    <name evidence="14" type="ORF">KEG57_05620</name>
</gene>
<evidence type="ECO:0000256" key="8">
    <source>
        <dbReference type="ARBA" id="ARBA00022801"/>
    </source>
</evidence>
<evidence type="ECO:0000256" key="12">
    <source>
        <dbReference type="SAM" id="MobiDB-lite"/>
    </source>
</evidence>
<keyword evidence="10" id="KW-0411">Iron-sulfur</keyword>
<evidence type="ECO:0000256" key="9">
    <source>
        <dbReference type="ARBA" id="ARBA00023004"/>
    </source>
</evidence>
<dbReference type="AlphaFoldDB" id="A0A9X4APE5"/>
<keyword evidence="8" id="KW-0378">Hydrolase</keyword>
<dbReference type="RefSeq" id="WP_272417004.1">
    <property type="nucleotide sequence ID" value="NZ_JAGTJJ010000002.1"/>
</dbReference>
<dbReference type="GO" id="GO:0004844">
    <property type="term" value="F:uracil DNA N-glycosylase activity"/>
    <property type="evidence" value="ECO:0007669"/>
    <property type="project" value="UniProtKB-EC"/>
</dbReference>
<feature type="compositionally biased region" description="Pro residues" evidence="12">
    <location>
        <begin position="53"/>
        <end position="63"/>
    </location>
</feature>
<dbReference type="NCBIfam" id="TIGR00758">
    <property type="entry name" value="UDG_fam4"/>
    <property type="match status" value="1"/>
</dbReference>
<keyword evidence="15" id="KW-1185">Reference proteome</keyword>
<keyword evidence="6" id="KW-0479">Metal-binding</keyword>
<evidence type="ECO:0000313" key="14">
    <source>
        <dbReference type="EMBL" id="MDC3979969.1"/>
    </source>
</evidence>
<dbReference type="PANTHER" id="PTHR33693:SF1">
    <property type="entry name" value="TYPE-4 URACIL-DNA GLYCOSYLASE"/>
    <property type="match status" value="1"/>
</dbReference>
<dbReference type="Gene3D" id="3.40.470.10">
    <property type="entry name" value="Uracil-DNA glycosylase-like domain"/>
    <property type="match status" value="1"/>
</dbReference>
<dbReference type="SMART" id="SM00987">
    <property type="entry name" value="UreE_C"/>
    <property type="match status" value="1"/>
</dbReference>
<feature type="compositionally biased region" description="Pro residues" evidence="12">
    <location>
        <begin position="84"/>
        <end position="104"/>
    </location>
</feature>
<dbReference type="InterPro" id="IPR051536">
    <property type="entry name" value="UDG_Type-4/5"/>
</dbReference>
<evidence type="ECO:0000256" key="6">
    <source>
        <dbReference type="ARBA" id="ARBA00022723"/>
    </source>
</evidence>
<name>A0A9X4APE5_9BACT</name>
<dbReference type="EC" id="3.2.2.27" evidence="3"/>
<dbReference type="InterPro" id="IPR036895">
    <property type="entry name" value="Uracil-DNA_glycosylase-like_sf"/>
</dbReference>
<dbReference type="GO" id="GO:0051539">
    <property type="term" value="F:4 iron, 4 sulfur cluster binding"/>
    <property type="evidence" value="ECO:0007669"/>
    <property type="project" value="UniProtKB-KW"/>
</dbReference>
<comment type="similarity">
    <text evidence="2">Belongs to the uracil-DNA glycosylase (UDG) superfamily. Type 4 (UDGa) family.</text>
</comment>
<accession>A0A9X4APE5</accession>
<dbReference type="CDD" id="cd10030">
    <property type="entry name" value="UDG-F4_TTUDGA_SPO1dp_like"/>
    <property type="match status" value="1"/>
</dbReference>
<keyword evidence="9" id="KW-0408">Iron</keyword>
<dbReference type="SMART" id="SM00986">
    <property type="entry name" value="UDG"/>
    <property type="match status" value="1"/>
</dbReference>
<organism evidence="14 15">
    <name type="scientific">Polyangium jinanense</name>
    <dbReference type="NCBI Taxonomy" id="2829994"/>
    <lineage>
        <taxon>Bacteria</taxon>
        <taxon>Pseudomonadati</taxon>
        <taxon>Myxococcota</taxon>
        <taxon>Polyangia</taxon>
        <taxon>Polyangiales</taxon>
        <taxon>Polyangiaceae</taxon>
        <taxon>Polyangium</taxon>
    </lineage>
</organism>
<feature type="domain" description="Uracil-DNA glycosylase-like" evidence="13">
    <location>
        <begin position="150"/>
        <end position="296"/>
    </location>
</feature>
<evidence type="ECO:0000256" key="10">
    <source>
        <dbReference type="ARBA" id="ARBA00023014"/>
    </source>
</evidence>
<feature type="region of interest" description="Disordered" evidence="12">
    <location>
        <begin position="30"/>
        <end position="119"/>
    </location>
</feature>
<reference evidence="14 15" key="1">
    <citation type="submission" date="2021-04" db="EMBL/GenBank/DDBJ databases">
        <title>Genome analysis of Polyangium sp.</title>
        <authorList>
            <person name="Li Y."/>
            <person name="Wang J."/>
        </authorList>
    </citation>
    <scope>NUCLEOTIDE SEQUENCE [LARGE SCALE GENOMIC DNA]</scope>
    <source>
        <strain evidence="14 15">SDU14</strain>
    </source>
</reference>
<protein>
    <recommendedName>
        <fullName evidence="4">Type-4 uracil-DNA glycosylase</fullName>
        <ecNumber evidence="3">3.2.2.27</ecNumber>
    </recommendedName>
</protein>
<keyword evidence="5" id="KW-0004">4Fe-4S</keyword>
<sequence>MDEPHADPRDELFEIATSVRALVEWYDSTGAWGLPLAPPREVEPSYPAAEPHAAPPPPNPRAPAPVADRRPAPADASFAQPAQFTPPPERAPAPQFTPFPPPAERPQRPAVARPEARTPEARIEQLRVLASEVASCTRCGLAERRTQTVFARGNPLSELCFVGEGPGAEEDLQGEPFVGPAGQLLDKMIAAMGYRRDEVYICNIVKCRPPENRKPQPEEMDACKGYLATQIELVRPKYIVALGATAIQGLLGTTEGITKLRGKWKMYRGIPVMPTFHPAYLLRQPSAKREVWTDLQEVMARLGKKPPARG</sequence>
<dbReference type="Proteomes" id="UP001151081">
    <property type="component" value="Unassembled WGS sequence"/>
</dbReference>
<dbReference type="InterPro" id="IPR005273">
    <property type="entry name" value="Ura-DNA_glyco_family4"/>
</dbReference>
<evidence type="ECO:0000256" key="3">
    <source>
        <dbReference type="ARBA" id="ARBA00012030"/>
    </source>
</evidence>
<evidence type="ECO:0000256" key="4">
    <source>
        <dbReference type="ARBA" id="ARBA00019403"/>
    </source>
</evidence>
<evidence type="ECO:0000259" key="13">
    <source>
        <dbReference type="SMART" id="SM00986"/>
    </source>
</evidence>
<dbReference type="GO" id="GO:0046872">
    <property type="term" value="F:metal ion binding"/>
    <property type="evidence" value="ECO:0007669"/>
    <property type="project" value="UniProtKB-KW"/>
</dbReference>
<evidence type="ECO:0000256" key="2">
    <source>
        <dbReference type="ARBA" id="ARBA00006521"/>
    </source>
</evidence>
<comment type="catalytic activity">
    <reaction evidence="1">
        <text>Hydrolyzes single-stranded DNA or mismatched double-stranded DNA and polynucleotides, releasing free uracil.</text>
        <dbReference type="EC" id="3.2.2.27"/>
    </reaction>
</comment>
<keyword evidence="11" id="KW-0234">DNA repair</keyword>
<proteinExistence type="inferred from homology"/>
<keyword evidence="7" id="KW-0227">DNA damage</keyword>
<dbReference type="PANTHER" id="PTHR33693">
    <property type="entry name" value="TYPE-5 URACIL-DNA GLYCOSYLASE"/>
    <property type="match status" value="1"/>
</dbReference>
<dbReference type="GO" id="GO:0006281">
    <property type="term" value="P:DNA repair"/>
    <property type="evidence" value="ECO:0007669"/>
    <property type="project" value="UniProtKB-KW"/>
</dbReference>
<evidence type="ECO:0000256" key="5">
    <source>
        <dbReference type="ARBA" id="ARBA00022485"/>
    </source>
</evidence>
<dbReference type="EMBL" id="JAGTJJ010000002">
    <property type="protein sequence ID" value="MDC3979969.1"/>
    <property type="molecule type" value="Genomic_DNA"/>
</dbReference>
<dbReference type="SUPFAM" id="SSF52141">
    <property type="entry name" value="Uracil-DNA glycosylase-like"/>
    <property type="match status" value="1"/>
</dbReference>
<comment type="caution">
    <text evidence="14">The sequence shown here is derived from an EMBL/GenBank/DDBJ whole genome shotgun (WGS) entry which is preliminary data.</text>
</comment>
<evidence type="ECO:0000256" key="11">
    <source>
        <dbReference type="ARBA" id="ARBA00023204"/>
    </source>
</evidence>